<evidence type="ECO:0008006" key="6">
    <source>
        <dbReference type="Google" id="ProtNLM"/>
    </source>
</evidence>
<dbReference type="PANTHER" id="PTHR24198">
    <property type="entry name" value="ANKYRIN REPEAT AND PROTEIN KINASE DOMAIN-CONTAINING PROTEIN"/>
    <property type="match status" value="1"/>
</dbReference>
<evidence type="ECO:0000313" key="4">
    <source>
        <dbReference type="EMBL" id="KAK8844301.1"/>
    </source>
</evidence>
<organism evidence="4 5">
    <name type="scientific">Tritrichomonas musculus</name>
    <dbReference type="NCBI Taxonomy" id="1915356"/>
    <lineage>
        <taxon>Eukaryota</taxon>
        <taxon>Metamonada</taxon>
        <taxon>Parabasalia</taxon>
        <taxon>Tritrichomonadida</taxon>
        <taxon>Tritrichomonadidae</taxon>
        <taxon>Tritrichomonas</taxon>
    </lineage>
</organism>
<comment type="caution">
    <text evidence="4">The sequence shown here is derived from an EMBL/GenBank/DDBJ whole genome shotgun (WGS) entry which is preliminary data.</text>
</comment>
<dbReference type="SMART" id="SM00248">
    <property type="entry name" value="ANK"/>
    <property type="match status" value="7"/>
</dbReference>
<dbReference type="Gene3D" id="1.25.40.20">
    <property type="entry name" value="Ankyrin repeat-containing domain"/>
    <property type="match status" value="2"/>
</dbReference>
<sequence length="585" mass="69725">MFRIEYIEKYLEKNRNIQAKLLDFLDNEDNFQVLNQLFEETKLRDNQHELRLFLNFLLKIANNYHLNPDFFTKIEEILRYFKDDIKQYTNHEIIDIFVSSKRILLFLIEEEVITVDEYFVKTITKEKYAKKKYPLFFLPEVKPFMNERWFPKYDPNEYRLRFNIWTKELMKELPENFYELRKKGENESFLCQLIREDLLVDFISHTSRTNISVNTKIKPSIYETNSFLIQKENESENGITLIEYAAFFGSIQIFNYLRMREVKLTSSLWLFVIHGRNSELIHLLEENLIEPILPISKHSKKVEKSYEKCFFESIKCHHNDVANYFLNNYLQIEDENSNETLIQSLKYYNFFFIKKENINESSFCHLCHYDYFLLVDYLLKSVDVDVNQYYKDNYESRTALFMAIEKGNIEIIKLLLMNDKLDINLTIKINLEEDKNTIIEMAPLQFAIENNRHDEVIQLLLSQEYLNSSQKIDVNKRSIIAIIGDEIEVIEKTSLFMSIEKKKIDAIKALLNMADIDVNEKSLYSLNDVLINEKAALHLAVENDDLDIVKLLLEKKEIDINIEDSQGKKPIDYSNNDEISQLLSK</sequence>
<protein>
    <recommendedName>
        <fullName evidence="6">DUF3447 domain-containing protein</fullName>
    </recommendedName>
</protein>
<keyword evidence="2 3" id="KW-0040">ANK repeat</keyword>
<proteinExistence type="predicted"/>
<dbReference type="SUPFAM" id="SSF48403">
    <property type="entry name" value="Ankyrin repeat"/>
    <property type="match status" value="1"/>
</dbReference>
<dbReference type="InterPro" id="IPR002110">
    <property type="entry name" value="Ankyrin_rpt"/>
</dbReference>
<keyword evidence="5" id="KW-1185">Reference proteome</keyword>
<dbReference type="PROSITE" id="PS50088">
    <property type="entry name" value="ANK_REPEAT"/>
    <property type="match status" value="1"/>
</dbReference>
<dbReference type="Pfam" id="PF12796">
    <property type="entry name" value="Ank_2"/>
    <property type="match status" value="2"/>
</dbReference>
<accession>A0ABR2HC68</accession>
<reference evidence="4 5" key="1">
    <citation type="submission" date="2024-04" db="EMBL/GenBank/DDBJ databases">
        <title>Tritrichomonas musculus Genome.</title>
        <authorList>
            <person name="Alves-Ferreira E."/>
            <person name="Grigg M."/>
            <person name="Lorenzi H."/>
            <person name="Galac M."/>
        </authorList>
    </citation>
    <scope>NUCLEOTIDE SEQUENCE [LARGE SCALE GENOMIC DNA]</scope>
    <source>
        <strain evidence="4 5">EAF2021</strain>
    </source>
</reference>
<evidence type="ECO:0000256" key="2">
    <source>
        <dbReference type="ARBA" id="ARBA00023043"/>
    </source>
</evidence>
<dbReference type="PROSITE" id="PS50297">
    <property type="entry name" value="ANK_REP_REGION"/>
    <property type="match status" value="1"/>
</dbReference>
<name>A0ABR2HC68_9EUKA</name>
<dbReference type="PANTHER" id="PTHR24198:SF165">
    <property type="entry name" value="ANKYRIN REPEAT-CONTAINING PROTEIN-RELATED"/>
    <property type="match status" value="1"/>
</dbReference>
<dbReference type="Proteomes" id="UP001470230">
    <property type="component" value="Unassembled WGS sequence"/>
</dbReference>
<gene>
    <name evidence="4" type="ORF">M9Y10_024513</name>
</gene>
<dbReference type="InterPro" id="IPR036770">
    <property type="entry name" value="Ankyrin_rpt-contain_sf"/>
</dbReference>
<evidence type="ECO:0000313" key="5">
    <source>
        <dbReference type="Proteomes" id="UP001470230"/>
    </source>
</evidence>
<dbReference type="EMBL" id="JAPFFF010000033">
    <property type="protein sequence ID" value="KAK8844301.1"/>
    <property type="molecule type" value="Genomic_DNA"/>
</dbReference>
<keyword evidence="1" id="KW-0677">Repeat</keyword>
<feature type="repeat" description="ANK" evidence="3">
    <location>
        <begin position="532"/>
        <end position="555"/>
    </location>
</feature>
<evidence type="ECO:0000256" key="3">
    <source>
        <dbReference type="PROSITE-ProRule" id="PRU00023"/>
    </source>
</evidence>
<evidence type="ECO:0000256" key="1">
    <source>
        <dbReference type="ARBA" id="ARBA00022737"/>
    </source>
</evidence>